<feature type="transmembrane region" description="Helical" evidence="6">
    <location>
        <begin position="63"/>
        <end position="82"/>
    </location>
</feature>
<dbReference type="STRING" id="1434072.SAMN05216210_0164"/>
<dbReference type="Proteomes" id="UP000243924">
    <property type="component" value="Chromosome I"/>
</dbReference>
<comment type="subcellular location">
    <subcellularLocation>
        <location evidence="1">Cell membrane</location>
        <topology evidence="1">Multi-pass membrane protein</topology>
    </subcellularLocation>
</comment>
<proteinExistence type="predicted"/>
<evidence type="ECO:0000256" key="4">
    <source>
        <dbReference type="ARBA" id="ARBA00022989"/>
    </source>
</evidence>
<dbReference type="InterPro" id="IPR001123">
    <property type="entry name" value="LeuE-type"/>
</dbReference>
<dbReference type="Pfam" id="PF01810">
    <property type="entry name" value="LysE"/>
    <property type="match status" value="1"/>
</dbReference>
<dbReference type="GO" id="GO:0005886">
    <property type="term" value="C:plasma membrane"/>
    <property type="evidence" value="ECO:0007669"/>
    <property type="project" value="UniProtKB-SubCell"/>
</dbReference>
<gene>
    <name evidence="7" type="ORF">SAMN05216210_0164</name>
</gene>
<evidence type="ECO:0000313" key="7">
    <source>
        <dbReference type="EMBL" id="SDT88406.1"/>
    </source>
</evidence>
<feature type="transmembrane region" description="Helical" evidence="6">
    <location>
        <begin position="180"/>
        <end position="198"/>
    </location>
</feature>
<reference evidence="8" key="1">
    <citation type="submission" date="2016-10" db="EMBL/GenBank/DDBJ databases">
        <authorList>
            <person name="Varghese N."/>
            <person name="Submissions S."/>
        </authorList>
    </citation>
    <scope>NUCLEOTIDE SEQUENCE [LARGE SCALE GENOMIC DNA]</scope>
    <source>
        <strain evidence="8">CECT 8338</strain>
    </source>
</reference>
<evidence type="ECO:0000256" key="5">
    <source>
        <dbReference type="ARBA" id="ARBA00023136"/>
    </source>
</evidence>
<evidence type="ECO:0000256" key="1">
    <source>
        <dbReference type="ARBA" id="ARBA00004651"/>
    </source>
</evidence>
<sequence>MGSFFSGLGITLSLIVAVGAQNTWVLTQSMFGQHRRLLAAICISCDSLLIISGIFALDTIQRLLPAVIPALTLAGSALLFWLGGQAALRAWRGQGSLTLEPSIQISSPGKLASATLAITLLNPHVYLDTVVLIGGVGAQQTSPWAYACGATLGSALWFGGLTAGAPLLARQLKTPRAWQVFDSLIALMLLALAGSLLVKVW</sequence>
<dbReference type="AlphaFoldDB" id="A0A1H2DZX9"/>
<dbReference type="OrthoDB" id="5638726at2"/>
<feature type="transmembrane region" description="Helical" evidence="6">
    <location>
        <begin position="144"/>
        <end position="168"/>
    </location>
</feature>
<keyword evidence="5 6" id="KW-0472">Membrane</keyword>
<evidence type="ECO:0000256" key="3">
    <source>
        <dbReference type="ARBA" id="ARBA00022692"/>
    </source>
</evidence>
<evidence type="ECO:0000256" key="6">
    <source>
        <dbReference type="SAM" id="Phobius"/>
    </source>
</evidence>
<dbReference type="RefSeq" id="WP_092383201.1">
    <property type="nucleotide sequence ID" value="NZ_LT629787.1"/>
</dbReference>
<feature type="transmembrane region" description="Helical" evidence="6">
    <location>
        <begin position="36"/>
        <end position="56"/>
    </location>
</feature>
<organism evidence="7 8">
    <name type="scientific">Halopseudomonas salegens</name>
    <dbReference type="NCBI Taxonomy" id="1434072"/>
    <lineage>
        <taxon>Bacteria</taxon>
        <taxon>Pseudomonadati</taxon>
        <taxon>Pseudomonadota</taxon>
        <taxon>Gammaproteobacteria</taxon>
        <taxon>Pseudomonadales</taxon>
        <taxon>Pseudomonadaceae</taxon>
        <taxon>Halopseudomonas</taxon>
    </lineage>
</organism>
<name>A0A1H2DZX9_9GAMM</name>
<dbReference type="PANTHER" id="PTHR30086">
    <property type="entry name" value="ARGININE EXPORTER PROTEIN ARGO"/>
    <property type="match status" value="1"/>
</dbReference>
<keyword evidence="8" id="KW-1185">Reference proteome</keyword>
<accession>A0A1H2DZX9</accession>
<dbReference type="EMBL" id="LT629787">
    <property type="protein sequence ID" value="SDT88406.1"/>
    <property type="molecule type" value="Genomic_DNA"/>
</dbReference>
<keyword evidence="3 6" id="KW-0812">Transmembrane</keyword>
<protein>
    <submittedName>
        <fullName evidence="7">L-lysine exporter family protein LysE/ArgO</fullName>
    </submittedName>
</protein>
<keyword evidence="4 6" id="KW-1133">Transmembrane helix</keyword>
<keyword evidence="2" id="KW-1003">Cell membrane</keyword>
<evidence type="ECO:0000313" key="8">
    <source>
        <dbReference type="Proteomes" id="UP000243924"/>
    </source>
</evidence>
<dbReference type="GO" id="GO:0015171">
    <property type="term" value="F:amino acid transmembrane transporter activity"/>
    <property type="evidence" value="ECO:0007669"/>
    <property type="project" value="TreeGrafter"/>
</dbReference>
<dbReference type="PANTHER" id="PTHR30086:SF20">
    <property type="entry name" value="ARGININE EXPORTER PROTEIN ARGO-RELATED"/>
    <property type="match status" value="1"/>
</dbReference>
<evidence type="ECO:0000256" key="2">
    <source>
        <dbReference type="ARBA" id="ARBA00022475"/>
    </source>
</evidence>